<dbReference type="EMBL" id="SGXA01000001">
    <property type="protein sequence ID" value="RZS75800.1"/>
    <property type="molecule type" value="Genomic_DNA"/>
</dbReference>
<accession>A0A4Q7N494</accession>
<dbReference type="SMART" id="SM00100">
    <property type="entry name" value="cNMP"/>
    <property type="match status" value="1"/>
</dbReference>
<reference evidence="2 3" key="1">
    <citation type="submission" date="2019-02" db="EMBL/GenBank/DDBJ databases">
        <title>Genomic Encyclopedia of Type Strains, Phase IV (KMG-IV): sequencing the most valuable type-strain genomes for metagenomic binning, comparative biology and taxonomic classification.</title>
        <authorList>
            <person name="Goeker M."/>
        </authorList>
    </citation>
    <scope>NUCLEOTIDE SEQUENCE [LARGE SCALE GENOMIC DNA]</scope>
    <source>
        <strain evidence="2 3">DSM 18116</strain>
    </source>
</reference>
<dbReference type="InterPro" id="IPR000595">
    <property type="entry name" value="cNMP-bd_dom"/>
</dbReference>
<comment type="caution">
    <text evidence="2">The sequence shown here is derived from an EMBL/GenBank/DDBJ whole genome shotgun (WGS) entry which is preliminary data.</text>
</comment>
<dbReference type="CDD" id="cd00038">
    <property type="entry name" value="CAP_ED"/>
    <property type="match status" value="1"/>
</dbReference>
<organism evidence="2 3">
    <name type="scientific">Pseudobacter ginsenosidimutans</name>
    <dbReference type="NCBI Taxonomy" id="661488"/>
    <lineage>
        <taxon>Bacteria</taxon>
        <taxon>Pseudomonadati</taxon>
        <taxon>Bacteroidota</taxon>
        <taxon>Chitinophagia</taxon>
        <taxon>Chitinophagales</taxon>
        <taxon>Chitinophagaceae</taxon>
        <taxon>Pseudobacter</taxon>
    </lineage>
</organism>
<dbReference type="InterPro" id="IPR018490">
    <property type="entry name" value="cNMP-bd_dom_sf"/>
</dbReference>
<dbReference type="Gene3D" id="2.60.120.10">
    <property type="entry name" value="Jelly Rolls"/>
    <property type="match status" value="1"/>
</dbReference>
<name>A0A4Q7N494_9BACT</name>
<gene>
    <name evidence="2" type="ORF">EV199_1675</name>
</gene>
<evidence type="ECO:0000313" key="2">
    <source>
        <dbReference type="EMBL" id="RZS75800.1"/>
    </source>
</evidence>
<protein>
    <submittedName>
        <fullName evidence="2">CRP-like cAMP-binding protein</fullName>
    </submittedName>
</protein>
<keyword evidence="3" id="KW-1185">Reference proteome</keyword>
<evidence type="ECO:0000313" key="3">
    <source>
        <dbReference type="Proteomes" id="UP000293874"/>
    </source>
</evidence>
<dbReference type="Proteomes" id="UP000293874">
    <property type="component" value="Unassembled WGS sequence"/>
</dbReference>
<evidence type="ECO:0000259" key="1">
    <source>
        <dbReference type="PROSITE" id="PS50042"/>
    </source>
</evidence>
<dbReference type="PROSITE" id="PS50042">
    <property type="entry name" value="CNMP_BINDING_3"/>
    <property type="match status" value="1"/>
</dbReference>
<feature type="domain" description="Cyclic nucleotide-binding" evidence="1">
    <location>
        <begin position="10"/>
        <end position="119"/>
    </location>
</feature>
<dbReference type="Pfam" id="PF00027">
    <property type="entry name" value="cNMP_binding"/>
    <property type="match status" value="1"/>
</dbReference>
<proteinExistence type="predicted"/>
<dbReference type="SUPFAM" id="SSF51206">
    <property type="entry name" value="cAMP-binding domain-like"/>
    <property type="match status" value="1"/>
</dbReference>
<dbReference type="AlphaFoldDB" id="A0A4Q7N494"/>
<sequence>MEQIINNMKPFAELSADSLEYLFPHFVKLEFNRGSELIQSGKPCQSLYLIEQGYCRAYNIQDGLEVNLNFYFEFETVTNLNSYIFNTPSNFTVVACEPMLVYRIDKKNLLAAIQQSPEIDIAGKKNLQLIAAKQERQLQLYRILTAKGRYEFLENTDPALLQRVPISQLASYLGVKRETLSRIRNKRRSSKTL</sequence>
<dbReference type="InterPro" id="IPR014710">
    <property type="entry name" value="RmlC-like_jellyroll"/>
</dbReference>